<dbReference type="KEGG" id="spap:H3Z74_21430"/>
<gene>
    <name evidence="1" type="ORF">H3Z74_21430</name>
</gene>
<evidence type="ECO:0000313" key="2">
    <source>
        <dbReference type="Proteomes" id="UP000516148"/>
    </source>
</evidence>
<dbReference type="EMBL" id="CP061038">
    <property type="protein sequence ID" value="QNQ09203.1"/>
    <property type="molecule type" value="Genomic_DNA"/>
</dbReference>
<organism evidence="1 2">
    <name type="scientific">Sphingomonas alpina</name>
    <dbReference type="NCBI Taxonomy" id="653931"/>
    <lineage>
        <taxon>Bacteria</taxon>
        <taxon>Pseudomonadati</taxon>
        <taxon>Pseudomonadota</taxon>
        <taxon>Alphaproteobacteria</taxon>
        <taxon>Sphingomonadales</taxon>
        <taxon>Sphingomonadaceae</taxon>
        <taxon>Sphingomonas</taxon>
    </lineage>
</organism>
<dbReference type="Proteomes" id="UP000516148">
    <property type="component" value="Chromosome"/>
</dbReference>
<accession>A0A7H0LHQ0</accession>
<dbReference type="AlphaFoldDB" id="A0A7H0LHQ0"/>
<keyword evidence="2" id="KW-1185">Reference proteome</keyword>
<proteinExistence type="predicted"/>
<sequence>MLDALGGDKTGGKCFHHRMIPVTDDPDTSRLSASVNEDLRRGCKGTACLDEVA</sequence>
<evidence type="ECO:0000313" key="1">
    <source>
        <dbReference type="EMBL" id="QNQ09203.1"/>
    </source>
</evidence>
<protein>
    <submittedName>
        <fullName evidence="1">Uncharacterized protein</fullName>
    </submittedName>
</protein>
<name>A0A7H0LHQ0_9SPHN</name>
<reference evidence="1 2" key="1">
    <citation type="submission" date="2020-09" db="EMBL/GenBank/DDBJ databases">
        <title>Sphingomonas sp., a new species isolated from pork steak.</title>
        <authorList>
            <person name="Heidler von Heilborn D."/>
        </authorList>
    </citation>
    <scope>NUCLEOTIDE SEQUENCE [LARGE SCALE GENOMIC DNA]</scope>
    <source>
        <strain evidence="2">S8-3T</strain>
    </source>
</reference>